<organism evidence="4 5">
    <name type="scientific">Clohesyomyces aquaticus</name>
    <dbReference type="NCBI Taxonomy" id="1231657"/>
    <lineage>
        <taxon>Eukaryota</taxon>
        <taxon>Fungi</taxon>
        <taxon>Dikarya</taxon>
        <taxon>Ascomycota</taxon>
        <taxon>Pezizomycotina</taxon>
        <taxon>Dothideomycetes</taxon>
        <taxon>Pleosporomycetidae</taxon>
        <taxon>Pleosporales</taxon>
        <taxon>Lindgomycetaceae</taxon>
        <taxon>Clohesyomyces</taxon>
    </lineage>
</organism>
<dbReference type="EMBL" id="MCFA01000048">
    <property type="protein sequence ID" value="ORY12780.1"/>
    <property type="molecule type" value="Genomic_DNA"/>
</dbReference>
<keyword evidence="2" id="KW-0472">Membrane</keyword>
<gene>
    <name evidence="4" type="ORF">BCR34DRAFT_563347</name>
</gene>
<evidence type="ECO:0000313" key="4">
    <source>
        <dbReference type="EMBL" id="ORY12780.1"/>
    </source>
</evidence>
<evidence type="ECO:0000313" key="5">
    <source>
        <dbReference type="Proteomes" id="UP000193144"/>
    </source>
</evidence>
<dbReference type="GO" id="GO:0030572">
    <property type="term" value="F:phosphatidyltransferase activity"/>
    <property type="evidence" value="ECO:0007669"/>
    <property type="project" value="UniProtKB-ARBA"/>
</dbReference>
<dbReference type="InterPro" id="IPR001736">
    <property type="entry name" value="PLipase_D/transphosphatidylase"/>
</dbReference>
<dbReference type="Proteomes" id="UP000193144">
    <property type="component" value="Unassembled WGS sequence"/>
</dbReference>
<dbReference type="PANTHER" id="PTHR21248">
    <property type="entry name" value="CARDIOLIPIN SYNTHASE"/>
    <property type="match status" value="1"/>
</dbReference>
<feature type="domain" description="PLD phosphodiesterase" evidence="3">
    <location>
        <begin position="261"/>
        <end position="288"/>
    </location>
</feature>
<feature type="compositionally biased region" description="Basic and acidic residues" evidence="1">
    <location>
        <begin position="350"/>
        <end position="362"/>
    </location>
</feature>
<feature type="transmembrane region" description="Helical" evidence="2">
    <location>
        <begin position="6"/>
        <end position="26"/>
    </location>
</feature>
<dbReference type="AlphaFoldDB" id="A0A1Y1ZRC8"/>
<feature type="region of interest" description="Disordered" evidence="1">
    <location>
        <begin position="350"/>
        <end position="379"/>
    </location>
</feature>
<dbReference type="CDD" id="cd00138">
    <property type="entry name" value="PLDc_SF"/>
    <property type="match status" value="2"/>
</dbReference>
<dbReference type="SUPFAM" id="SSF56024">
    <property type="entry name" value="Phospholipase D/nuclease"/>
    <property type="match status" value="2"/>
</dbReference>
<keyword evidence="2" id="KW-1133">Transmembrane helix</keyword>
<dbReference type="Pfam" id="PF13091">
    <property type="entry name" value="PLDc_2"/>
    <property type="match status" value="1"/>
</dbReference>
<dbReference type="InterPro" id="IPR025202">
    <property type="entry name" value="PLD-like_dom"/>
</dbReference>
<sequence>MPFPLQFNPLFPSSVFIAIIVSGYLYHHLPWVPRRTMATRISDKIYRYCTEPYSLSSSLTKDPTKSAAHYAQQLYGGERMAIMEHQPPHLRKPASQEDLERARQCGNWGSSTPSDLFLRCFHDALCSLEHDPLVGMVSPSLMGTTGTIPLTILAPLPDICKHMSNLIVRAKKEVFLATNFWVSSTASRLITDALLELSARAGSRNQKMIVKIMYDRGNVKQAIDNHQIVPVSEYTGSAVKLPSPEQIPNIDMQVQNFHRPMLGTFHSKFMIVDREIAIVQSNNIQDNDNLEMMTHLEGAVVDSLYDTAILSWEKVMEPLLPCLGTPAMESKYSTCEDLAFRALFEDRNGMKENTDGRKRDSGISEGESLPPHAAGDPHYDADIASEMKRVHQTLIPKPGETNRDAVTRHLNLATKLSQPGTAPDFPLPSSMTPYVPHTPHSPFPIALVNRHPFGAPNNTSLSVPQNAAWLSAIANATSTIFIQTPDLNAAPLIPALLSAVKRGVEVTYYVCLGYNDSGELLPGQGGTNEMVANTLYTSLENAGDGDGDGEGNEEVRKRLHVHYYVAKDQVMPIHNKFKKRSCHVKLMIVDGHLGIQGNGNQDTQSWCHSMEVNVMIDSKEICGEWQEALKRNQNTHIYGAASQTDGIWRDAGGKEADGAIGKDPGRFSWAKGVVGAVQRVRGVHHSLN</sequence>
<dbReference type="SMART" id="SM00155">
    <property type="entry name" value="PLDc"/>
    <property type="match status" value="2"/>
</dbReference>
<dbReference type="Gene3D" id="3.30.870.10">
    <property type="entry name" value="Endonuclease Chain A"/>
    <property type="match status" value="2"/>
</dbReference>
<keyword evidence="2" id="KW-0812">Transmembrane</keyword>
<accession>A0A1Y1ZRC8</accession>
<dbReference type="GO" id="GO:0032049">
    <property type="term" value="P:cardiolipin biosynthetic process"/>
    <property type="evidence" value="ECO:0007669"/>
    <property type="project" value="UniProtKB-ARBA"/>
</dbReference>
<proteinExistence type="predicted"/>
<dbReference type="PANTHER" id="PTHR21248:SF22">
    <property type="entry name" value="PHOSPHOLIPASE D"/>
    <property type="match status" value="1"/>
</dbReference>
<dbReference type="PROSITE" id="PS50035">
    <property type="entry name" value="PLD"/>
    <property type="match status" value="1"/>
</dbReference>
<comment type="caution">
    <text evidence="4">The sequence shown here is derived from an EMBL/GenBank/DDBJ whole genome shotgun (WGS) entry which is preliminary data.</text>
</comment>
<evidence type="ECO:0000259" key="3">
    <source>
        <dbReference type="PROSITE" id="PS50035"/>
    </source>
</evidence>
<evidence type="ECO:0000256" key="1">
    <source>
        <dbReference type="SAM" id="MobiDB-lite"/>
    </source>
</evidence>
<evidence type="ECO:0000256" key="2">
    <source>
        <dbReference type="SAM" id="Phobius"/>
    </source>
</evidence>
<keyword evidence="5" id="KW-1185">Reference proteome</keyword>
<protein>
    <submittedName>
        <fullName evidence="4">IQ calmodulin-binding motif protein</fullName>
    </submittedName>
</protein>
<reference evidence="4 5" key="1">
    <citation type="submission" date="2016-07" db="EMBL/GenBank/DDBJ databases">
        <title>Pervasive Adenine N6-methylation of Active Genes in Fungi.</title>
        <authorList>
            <consortium name="DOE Joint Genome Institute"/>
            <person name="Mondo S.J."/>
            <person name="Dannebaum R.O."/>
            <person name="Kuo R.C."/>
            <person name="Labutti K."/>
            <person name="Haridas S."/>
            <person name="Kuo A."/>
            <person name="Salamov A."/>
            <person name="Ahrendt S.R."/>
            <person name="Lipzen A."/>
            <person name="Sullivan W."/>
            <person name="Andreopoulos W.B."/>
            <person name="Clum A."/>
            <person name="Lindquist E."/>
            <person name="Daum C."/>
            <person name="Ramamoorthy G.K."/>
            <person name="Gryganskyi A."/>
            <person name="Culley D."/>
            <person name="Magnuson J.K."/>
            <person name="James T.Y."/>
            <person name="O'Malley M.A."/>
            <person name="Stajich J.E."/>
            <person name="Spatafora J.W."/>
            <person name="Visel A."/>
            <person name="Grigoriev I.V."/>
        </authorList>
    </citation>
    <scope>NUCLEOTIDE SEQUENCE [LARGE SCALE GENOMIC DNA]</scope>
    <source>
        <strain evidence="4 5">CBS 115471</strain>
    </source>
</reference>
<dbReference type="OrthoDB" id="9997422at2759"/>
<dbReference type="STRING" id="1231657.A0A1Y1ZRC8"/>
<name>A0A1Y1ZRC8_9PLEO</name>